<name>A0A4Q0M804_9HYPH</name>
<dbReference type="InterPro" id="IPR021146">
    <property type="entry name" value="Phage_gp6-like_head-tail"/>
</dbReference>
<dbReference type="EMBL" id="RYFI01000022">
    <property type="protein sequence ID" value="RXF69237.1"/>
    <property type="molecule type" value="Genomic_DNA"/>
</dbReference>
<reference evidence="1 2" key="1">
    <citation type="submission" date="2018-12" db="EMBL/GenBank/DDBJ databases">
        <title>bacterium Hansschlegelia zhihuaiae S113.</title>
        <authorList>
            <person name="He J."/>
        </authorList>
    </citation>
    <scope>NUCLEOTIDE SEQUENCE [LARGE SCALE GENOMIC DNA]</scope>
    <source>
        <strain evidence="1 2">S 113</strain>
    </source>
</reference>
<proteinExistence type="predicted"/>
<dbReference type="RefSeq" id="WP_128779003.1">
    <property type="nucleotide sequence ID" value="NZ_RYFI01000022.1"/>
</dbReference>
<dbReference type="OrthoDB" id="7307102at2"/>
<evidence type="ECO:0000313" key="1">
    <source>
        <dbReference type="EMBL" id="RXF69237.1"/>
    </source>
</evidence>
<dbReference type="NCBIfam" id="TIGR01560">
    <property type="entry name" value="put_DNA_pack"/>
    <property type="match status" value="1"/>
</dbReference>
<keyword evidence="2" id="KW-1185">Reference proteome</keyword>
<dbReference type="AlphaFoldDB" id="A0A4Q0M804"/>
<comment type="caution">
    <text evidence="1">The sequence shown here is derived from an EMBL/GenBank/DDBJ whole genome shotgun (WGS) entry which is preliminary data.</text>
</comment>
<protein>
    <submittedName>
        <fullName evidence="1">Phage gp6-like head-tail connector protein</fullName>
    </submittedName>
</protein>
<sequence>MIITVSNVKAHLRIVGTADDELLGDYIEAAEDYVRQFVDPMPDPVPASLKQAVRMLVANFYEHREDTIVGLDARQLPIGFWDLVNQHRWQEPAA</sequence>
<dbReference type="Proteomes" id="UP000289708">
    <property type="component" value="Unassembled WGS sequence"/>
</dbReference>
<dbReference type="Pfam" id="PF05135">
    <property type="entry name" value="Phage_connect_1"/>
    <property type="match status" value="1"/>
</dbReference>
<accession>A0A4Q0M804</accession>
<organism evidence="1 2">
    <name type="scientific">Hansschlegelia zhihuaiae</name>
    <dbReference type="NCBI Taxonomy" id="405005"/>
    <lineage>
        <taxon>Bacteria</taxon>
        <taxon>Pseudomonadati</taxon>
        <taxon>Pseudomonadota</taxon>
        <taxon>Alphaproteobacteria</taxon>
        <taxon>Hyphomicrobiales</taxon>
        <taxon>Methylopilaceae</taxon>
        <taxon>Hansschlegelia</taxon>
    </lineage>
</organism>
<evidence type="ECO:0000313" key="2">
    <source>
        <dbReference type="Proteomes" id="UP000289708"/>
    </source>
</evidence>
<gene>
    <name evidence="1" type="ORF">EK403_18805</name>
</gene>
<dbReference type="CDD" id="cd08054">
    <property type="entry name" value="gp6"/>
    <property type="match status" value="1"/>
</dbReference>
<dbReference type="InterPro" id="IPR006450">
    <property type="entry name" value="Phage_HK97_gp6-like"/>
</dbReference>
<dbReference type="Gene3D" id="1.10.3230.30">
    <property type="entry name" value="Phage gp6-like head-tail connector protein"/>
    <property type="match status" value="1"/>
</dbReference>